<sequence length="318" mass="35015">MPDDVEIRLLRHYVAVAEELHFSRAAQRLFVAQQALSRDVRRLEDRVGRRLLERTTRKVTLTAEGRLLLTRAREILGLFDATMIELRGQPRSLTVDVVGSGLTPALVLAAARGRAPGVEFFARFHSGAEAAVPLLLDGRLDITFGRSPGLLDGVRQRPVRHERIAVLVPERHPLAELPAVPLEALRGTNPCIRAGDHATPGWEHALLQLLAPFGVDPALAHPHVRGGDELAQHIRDRDAPILTLTTQPDIPGAVLRPLVDPVAVFPWMMIWRSDGDHPGLRALREAVDELATAHDWLAPTGDAWLPEPEASLPVRNPL</sequence>
<dbReference type="GO" id="GO:0003677">
    <property type="term" value="F:DNA binding"/>
    <property type="evidence" value="ECO:0007669"/>
    <property type="project" value="UniProtKB-KW"/>
</dbReference>
<dbReference type="PRINTS" id="PR00039">
    <property type="entry name" value="HTHLYSR"/>
</dbReference>
<dbReference type="SUPFAM" id="SSF53850">
    <property type="entry name" value="Periplasmic binding protein-like II"/>
    <property type="match status" value="1"/>
</dbReference>
<evidence type="ECO:0000256" key="3">
    <source>
        <dbReference type="ARBA" id="ARBA00023125"/>
    </source>
</evidence>
<dbReference type="SUPFAM" id="SSF46785">
    <property type="entry name" value="Winged helix' DNA-binding domain"/>
    <property type="match status" value="1"/>
</dbReference>
<comment type="caution">
    <text evidence="6">The sequence shown here is derived from an EMBL/GenBank/DDBJ whole genome shotgun (WGS) entry which is preliminary data.</text>
</comment>
<dbReference type="GO" id="GO:0032993">
    <property type="term" value="C:protein-DNA complex"/>
    <property type="evidence" value="ECO:0007669"/>
    <property type="project" value="TreeGrafter"/>
</dbReference>
<gene>
    <name evidence="6" type="ORF">HNR40_004621</name>
</gene>
<dbReference type="RefSeq" id="WP_184964538.1">
    <property type="nucleotide sequence ID" value="NZ_JACHIN010000006.1"/>
</dbReference>
<accession>A0A7W8EFT5</accession>
<dbReference type="AlphaFoldDB" id="A0A7W8EFT5"/>
<evidence type="ECO:0000313" key="7">
    <source>
        <dbReference type="Proteomes" id="UP000568380"/>
    </source>
</evidence>
<dbReference type="PROSITE" id="PS50931">
    <property type="entry name" value="HTH_LYSR"/>
    <property type="match status" value="1"/>
</dbReference>
<evidence type="ECO:0000256" key="1">
    <source>
        <dbReference type="ARBA" id="ARBA00009437"/>
    </source>
</evidence>
<organism evidence="6 7">
    <name type="scientific">Nonomuraea endophytica</name>
    <dbReference type="NCBI Taxonomy" id="714136"/>
    <lineage>
        <taxon>Bacteria</taxon>
        <taxon>Bacillati</taxon>
        <taxon>Actinomycetota</taxon>
        <taxon>Actinomycetes</taxon>
        <taxon>Streptosporangiales</taxon>
        <taxon>Streptosporangiaceae</taxon>
        <taxon>Nonomuraea</taxon>
    </lineage>
</organism>
<feature type="domain" description="HTH lysR-type" evidence="5">
    <location>
        <begin position="5"/>
        <end position="62"/>
    </location>
</feature>
<evidence type="ECO:0000313" key="6">
    <source>
        <dbReference type="EMBL" id="MBB5079135.1"/>
    </source>
</evidence>
<keyword evidence="7" id="KW-1185">Reference proteome</keyword>
<dbReference type="Gene3D" id="1.10.10.10">
    <property type="entry name" value="Winged helix-like DNA-binding domain superfamily/Winged helix DNA-binding domain"/>
    <property type="match status" value="1"/>
</dbReference>
<dbReference type="Pfam" id="PF00126">
    <property type="entry name" value="HTH_1"/>
    <property type="match status" value="1"/>
</dbReference>
<dbReference type="InterPro" id="IPR000847">
    <property type="entry name" value="LysR_HTH_N"/>
</dbReference>
<dbReference type="PANTHER" id="PTHR30346:SF0">
    <property type="entry name" value="HCA OPERON TRANSCRIPTIONAL ACTIVATOR HCAR"/>
    <property type="match status" value="1"/>
</dbReference>
<dbReference type="PANTHER" id="PTHR30346">
    <property type="entry name" value="TRANSCRIPTIONAL DUAL REGULATOR HCAR-RELATED"/>
    <property type="match status" value="1"/>
</dbReference>
<dbReference type="Gene3D" id="3.40.190.10">
    <property type="entry name" value="Periplasmic binding protein-like II"/>
    <property type="match status" value="2"/>
</dbReference>
<dbReference type="GO" id="GO:0003700">
    <property type="term" value="F:DNA-binding transcription factor activity"/>
    <property type="evidence" value="ECO:0007669"/>
    <property type="project" value="InterPro"/>
</dbReference>
<evidence type="ECO:0000256" key="2">
    <source>
        <dbReference type="ARBA" id="ARBA00023015"/>
    </source>
</evidence>
<comment type="similarity">
    <text evidence="1">Belongs to the LysR transcriptional regulatory family.</text>
</comment>
<protein>
    <submittedName>
        <fullName evidence="6">DNA-binding transcriptional LysR family regulator</fullName>
    </submittedName>
</protein>
<proteinExistence type="inferred from homology"/>
<evidence type="ECO:0000259" key="5">
    <source>
        <dbReference type="PROSITE" id="PS50931"/>
    </source>
</evidence>
<keyword evidence="2" id="KW-0805">Transcription regulation</keyword>
<reference evidence="6 7" key="1">
    <citation type="submission" date="2020-08" db="EMBL/GenBank/DDBJ databases">
        <title>Genomic Encyclopedia of Type Strains, Phase IV (KMG-IV): sequencing the most valuable type-strain genomes for metagenomic binning, comparative biology and taxonomic classification.</title>
        <authorList>
            <person name="Goeker M."/>
        </authorList>
    </citation>
    <scope>NUCLEOTIDE SEQUENCE [LARGE SCALE GENOMIC DNA]</scope>
    <source>
        <strain evidence="6 7">DSM 45385</strain>
    </source>
</reference>
<dbReference type="InterPro" id="IPR036388">
    <property type="entry name" value="WH-like_DNA-bd_sf"/>
</dbReference>
<dbReference type="InterPro" id="IPR005119">
    <property type="entry name" value="LysR_subst-bd"/>
</dbReference>
<evidence type="ECO:0000256" key="4">
    <source>
        <dbReference type="ARBA" id="ARBA00023163"/>
    </source>
</evidence>
<dbReference type="InterPro" id="IPR036390">
    <property type="entry name" value="WH_DNA-bd_sf"/>
</dbReference>
<dbReference type="Pfam" id="PF03466">
    <property type="entry name" value="LysR_substrate"/>
    <property type="match status" value="1"/>
</dbReference>
<dbReference type="Proteomes" id="UP000568380">
    <property type="component" value="Unassembled WGS sequence"/>
</dbReference>
<dbReference type="EMBL" id="JACHIN010000006">
    <property type="protein sequence ID" value="MBB5079135.1"/>
    <property type="molecule type" value="Genomic_DNA"/>
</dbReference>
<keyword evidence="4" id="KW-0804">Transcription</keyword>
<keyword evidence="3 6" id="KW-0238">DNA-binding</keyword>
<name>A0A7W8EFT5_9ACTN</name>
<dbReference type="FunFam" id="1.10.10.10:FF:000001">
    <property type="entry name" value="LysR family transcriptional regulator"/>
    <property type="match status" value="1"/>
</dbReference>